<feature type="domain" description="DUF4097" evidence="3">
    <location>
        <begin position="93"/>
        <end position="274"/>
    </location>
</feature>
<dbReference type="Pfam" id="PF13349">
    <property type="entry name" value="DUF4097"/>
    <property type="match status" value="1"/>
</dbReference>
<evidence type="ECO:0000256" key="1">
    <source>
        <dbReference type="SAM" id="MobiDB-lite"/>
    </source>
</evidence>
<name>A0A9D1MUC8_9FIRM</name>
<evidence type="ECO:0000313" key="5">
    <source>
        <dbReference type="Proteomes" id="UP000824125"/>
    </source>
</evidence>
<protein>
    <submittedName>
        <fullName evidence="4">DUF4097 family beta strand repeat protein</fullName>
    </submittedName>
</protein>
<reference evidence="4" key="2">
    <citation type="journal article" date="2021" name="PeerJ">
        <title>Extensive microbial diversity within the chicken gut microbiome revealed by metagenomics and culture.</title>
        <authorList>
            <person name="Gilroy R."/>
            <person name="Ravi A."/>
            <person name="Getino M."/>
            <person name="Pursley I."/>
            <person name="Horton D.L."/>
            <person name="Alikhan N.F."/>
            <person name="Baker D."/>
            <person name="Gharbi K."/>
            <person name="Hall N."/>
            <person name="Watson M."/>
            <person name="Adriaenssens E.M."/>
            <person name="Foster-Nyarko E."/>
            <person name="Jarju S."/>
            <person name="Secka A."/>
            <person name="Antonio M."/>
            <person name="Oren A."/>
            <person name="Chaudhuri R.R."/>
            <person name="La Ragione R."/>
            <person name="Hildebrand F."/>
            <person name="Pallen M.J."/>
        </authorList>
    </citation>
    <scope>NUCLEOTIDE SEQUENCE</scope>
    <source>
        <strain evidence="4">CHK176-6737</strain>
    </source>
</reference>
<evidence type="ECO:0000256" key="2">
    <source>
        <dbReference type="SAM" id="Phobius"/>
    </source>
</evidence>
<dbReference type="AlphaFoldDB" id="A0A9D1MUC8"/>
<evidence type="ECO:0000259" key="3">
    <source>
        <dbReference type="Pfam" id="PF13349"/>
    </source>
</evidence>
<keyword evidence="2" id="KW-0812">Transmembrane</keyword>
<dbReference type="Proteomes" id="UP000824125">
    <property type="component" value="Unassembled WGS sequence"/>
</dbReference>
<gene>
    <name evidence="4" type="ORF">IAD23_03805</name>
</gene>
<dbReference type="EMBL" id="DVNM01000020">
    <property type="protein sequence ID" value="HIU69060.1"/>
    <property type="molecule type" value="Genomic_DNA"/>
</dbReference>
<accession>A0A9D1MUC8</accession>
<keyword evidence="2" id="KW-1133">Transmembrane helix</keyword>
<reference evidence="4" key="1">
    <citation type="submission" date="2020-10" db="EMBL/GenBank/DDBJ databases">
        <authorList>
            <person name="Gilroy R."/>
        </authorList>
    </citation>
    <scope>NUCLEOTIDE SEQUENCE</scope>
    <source>
        <strain evidence="4">CHK176-6737</strain>
    </source>
</reference>
<keyword evidence="2" id="KW-0472">Membrane</keyword>
<sequence length="316" mass="33426">MNSQKTKNIVKIAVLAVIVLILLGILTAGVVGKQLKDLAVSGISAISDRLNDDDSDAALPGVTETTAPTEPEPAYSSATNGTGAFNLRAEQVRSIDITWVSGKVNVENTASDAIEVSEANAETQLQWTLDQYGNLNIRCCDSEHHIRAHDKDLTVRLPQDKQLEDFEIQSASSDIEIQTLLADEFKAEGASGSLRAAALGANSASVKTVSGDIHIAGSIAEEVDLESVSGSMEIEAAVLPQDLDAKSVSGNWRLTLPKGSDFFAEIKTVSGAVSADDFGLSSAQPSRGTYTFGSEENDTEFHFETVSGSVRIVPAD</sequence>
<organism evidence="4 5">
    <name type="scientific">Candidatus Scybalenecus merdavium</name>
    <dbReference type="NCBI Taxonomy" id="2840939"/>
    <lineage>
        <taxon>Bacteria</taxon>
        <taxon>Bacillati</taxon>
        <taxon>Bacillota</taxon>
        <taxon>Clostridia</taxon>
        <taxon>Eubacteriales</taxon>
        <taxon>Oscillospiraceae</taxon>
        <taxon>Oscillospiraceae incertae sedis</taxon>
        <taxon>Candidatus Scybalenecus</taxon>
    </lineage>
</organism>
<comment type="caution">
    <text evidence="4">The sequence shown here is derived from an EMBL/GenBank/DDBJ whole genome shotgun (WGS) entry which is preliminary data.</text>
</comment>
<dbReference type="InterPro" id="IPR025164">
    <property type="entry name" value="Toastrack_DUF4097"/>
</dbReference>
<feature type="region of interest" description="Disordered" evidence="1">
    <location>
        <begin position="54"/>
        <end position="81"/>
    </location>
</feature>
<feature type="compositionally biased region" description="Low complexity" evidence="1">
    <location>
        <begin position="63"/>
        <end position="74"/>
    </location>
</feature>
<proteinExistence type="predicted"/>
<feature type="transmembrane region" description="Helical" evidence="2">
    <location>
        <begin position="12"/>
        <end position="31"/>
    </location>
</feature>
<evidence type="ECO:0000313" key="4">
    <source>
        <dbReference type="EMBL" id="HIU69060.1"/>
    </source>
</evidence>